<feature type="transmembrane region" description="Helical" evidence="1">
    <location>
        <begin position="47"/>
        <end position="78"/>
    </location>
</feature>
<accession>A0A5J4NCF2</accession>
<keyword evidence="1" id="KW-1133">Transmembrane helix</keyword>
<keyword evidence="1" id="KW-0472">Membrane</keyword>
<keyword evidence="1" id="KW-0812">Transmembrane</keyword>
<organism evidence="2 3">
    <name type="scientific">Paragonimus westermani</name>
    <dbReference type="NCBI Taxonomy" id="34504"/>
    <lineage>
        <taxon>Eukaryota</taxon>
        <taxon>Metazoa</taxon>
        <taxon>Spiralia</taxon>
        <taxon>Lophotrochozoa</taxon>
        <taxon>Platyhelminthes</taxon>
        <taxon>Trematoda</taxon>
        <taxon>Digenea</taxon>
        <taxon>Plagiorchiida</taxon>
        <taxon>Troglotremata</taxon>
        <taxon>Troglotrematidae</taxon>
        <taxon>Paragonimus</taxon>
    </lineage>
</organism>
<name>A0A5J4NCF2_9TREM</name>
<gene>
    <name evidence="2" type="ORF">DEA37_0006313</name>
</gene>
<sequence length="148" mass="16851">MHCSKSSHCVTVSLFRFIFFLFLSNCMGILCLCCIHCGPANDLLSACMYVCVCVCLLYQCCSKMMVCCWLFAVASAFIVPVEPESSGSHVLRFLLDYRMLTVSPFYCIRFRFCKFALCSSFALIPCSIHAYTEEYIISAYVHRYVCGY</sequence>
<evidence type="ECO:0000313" key="3">
    <source>
        <dbReference type="Proteomes" id="UP000324629"/>
    </source>
</evidence>
<keyword evidence="3" id="KW-1185">Reference proteome</keyword>
<proteinExistence type="predicted"/>
<evidence type="ECO:0000256" key="1">
    <source>
        <dbReference type="SAM" id="Phobius"/>
    </source>
</evidence>
<dbReference type="Proteomes" id="UP000324629">
    <property type="component" value="Unassembled WGS sequence"/>
</dbReference>
<feature type="transmembrane region" description="Helical" evidence="1">
    <location>
        <begin position="14"/>
        <end position="35"/>
    </location>
</feature>
<dbReference type="EMBL" id="QNGE01004061">
    <property type="protein sequence ID" value="KAA3673274.1"/>
    <property type="molecule type" value="Genomic_DNA"/>
</dbReference>
<protein>
    <submittedName>
        <fullName evidence="2">Uncharacterized protein</fullName>
    </submittedName>
</protein>
<reference evidence="2 3" key="1">
    <citation type="journal article" date="2019" name="Gigascience">
        <title>Whole-genome sequence of the oriental lung fluke Paragonimus westermani.</title>
        <authorList>
            <person name="Oey H."/>
            <person name="Zakrzewski M."/>
            <person name="Narain K."/>
            <person name="Devi K.R."/>
            <person name="Agatsuma T."/>
            <person name="Nawaratna S."/>
            <person name="Gobert G.N."/>
            <person name="Jones M.K."/>
            <person name="Ragan M.A."/>
            <person name="McManus D.P."/>
            <person name="Krause L."/>
        </authorList>
    </citation>
    <scope>NUCLEOTIDE SEQUENCE [LARGE SCALE GENOMIC DNA]</scope>
    <source>
        <strain evidence="2 3">IND2009</strain>
    </source>
</reference>
<dbReference type="AlphaFoldDB" id="A0A5J4NCF2"/>
<evidence type="ECO:0000313" key="2">
    <source>
        <dbReference type="EMBL" id="KAA3673274.1"/>
    </source>
</evidence>
<comment type="caution">
    <text evidence="2">The sequence shown here is derived from an EMBL/GenBank/DDBJ whole genome shotgun (WGS) entry which is preliminary data.</text>
</comment>